<dbReference type="NCBIfam" id="NF005559">
    <property type="entry name" value="PRK07231.1"/>
    <property type="match status" value="1"/>
</dbReference>
<comment type="similarity">
    <text evidence="1">Belongs to the short-chain dehydrogenases/reductases (SDR) family.</text>
</comment>
<dbReference type="SUPFAM" id="SSF51735">
    <property type="entry name" value="NAD(P)-binding Rossmann-fold domains"/>
    <property type="match status" value="1"/>
</dbReference>
<organism evidence="3">
    <name type="scientific">marine metagenome</name>
    <dbReference type="NCBI Taxonomy" id="408172"/>
    <lineage>
        <taxon>unclassified sequences</taxon>
        <taxon>metagenomes</taxon>
        <taxon>ecological metagenomes</taxon>
    </lineage>
</organism>
<dbReference type="Gene3D" id="3.40.50.720">
    <property type="entry name" value="NAD(P)-binding Rossmann-like Domain"/>
    <property type="match status" value="1"/>
</dbReference>
<dbReference type="PANTHER" id="PTHR24321">
    <property type="entry name" value="DEHYDROGENASES, SHORT CHAIN"/>
    <property type="match status" value="1"/>
</dbReference>
<gene>
    <name evidence="3" type="ORF">METZ01_LOCUS156232</name>
</gene>
<keyword evidence="2" id="KW-0560">Oxidoreductase</keyword>
<accession>A0A382APH3</accession>
<protein>
    <submittedName>
        <fullName evidence="3">Uncharacterized protein</fullName>
    </submittedName>
</protein>
<dbReference type="PRINTS" id="PR00080">
    <property type="entry name" value="SDRFAMILY"/>
</dbReference>
<name>A0A382APH3_9ZZZZ</name>
<reference evidence="3" key="1">
    <citation type="submission" date="2018-05" db="EMBL/GenBank/DDBJ databases">
        <authorList>
            <person name="Lanie J.A."/>
            <person name="Ng W.-L."/>
            <person name="Kazmierczak K.M."/>
            <person name="Andrzejewski T.M."/>
            <person name="Davidsen T.M."/>
            <person name="Wayne K.J."/>
            <person name="Tettelin H."/>
            <person name="Glass J.I."/>
            <person name="Rusch D."/>
            <person name="Podicherti R."/>
            <person name="Tsui H.-C.T."/>
            <person name="Winkler M.E."/>
        </authorList>
    </citation>
    <scope>NUCLEOTIDE SEQUENCE</scope>
</reference>
<dbReference type="AlphaFoldDB" id="A0A382APH3"/>
<dbReference type="PRINTS" id="PR00081">
    <property type="entry name" value="GDHRDH"/>
</dbReference>
<dbReference type="InterPro" id="IPR002347">
    <property type="entry name" value="SDR_fam"/>
</dbReference>
<sequence length="253" mass="26635">MRLKNRRAIVTGASSGIGRAIAVLFASEGAKVVIADIDHSGGKSAVNEITRAGGEALFVATDVSRGIDVELMIEKAYGFLGGIDILVNDAAAFVFGTVEEASATDWERVFSVNVLGSVNTVKESLPYLKESENSAIVNIASVSSFIAQPAFVPYNTSKGALLQLTRCLSMDLASDGIRVNCVSPGSIYTAATERHIAFEGADRDEFLKKAAEESFLKRVGKPEEVAYAALFLASDEASYITGAQIVVDGGATV</sequence>
<dbReference type="CDD" id="cd05233">
    <property type="entry name" value="SDR_c"/>
    <property type="match status" value="1"/>
</dbReference>
<evidence type="ECO:0000256" key="2">
    <source>
        <dbReference type="ARBA" id="ARBA00023002"/>
    </source>
</evidence>
<dbReference type="GO" id="GO:0016491">
    <property type="term" value="F:oxidoreductase activity"/>
    <property type="evidence" value="ECO:0007669"/>
    <property type="project" value="UniProtKB-KW"/>
</dbReference>
<proteinExistence type="inferred from homology"/>
<dbReference type="FunFam" id="3.40.50.720:FF:000084">
    <property type="entry name" value="Short-chain dehydrogenase reductase"/>
    <property type="match status" value="1"/>
</dbReference>
<dbReference type="PROSITE" id="PS00061">
    <property type="entry name" value="ADH_SHORT"/>
    <property type="match status" value="1"/>
</dbReference>
<evidence type="ECO:0000313" key="3">
    <source>
        <dbReference type="EMBL" id="SVB03378.1"/>
    </source>
</evidence>
<evidence type="ECO:0000256" key="1">
    <source>
        <dbReference type="ARBA" id="ARBA00006484"/>
    </source>
</evidence>
<dbReference type="InterPro" id="IPR020904">
    <property type="entry name" value="Sc_DH/Rdtase_CS"/>
</dbReference>
<dbReference type="Pfam" id="PF13561">
    <property type="entry name" value="adh_short_C2"/>
    <property type="match status" value="1"/>
</dbReference>
<dbReference type="EMBL" id="UINC01026256">
    <property type="protein sequence ID" value="SVB03378.1"/>
    <property type="molecule type" value="Genomic_DNA"/>
</dbReference>
<dbReference type="InterPro" id="IPR036291">
    <property type="entry name" value="NAD(P)-bd_dom_sf"/>
</dbReference>
<dbReference type="PANTHER" id="PTHR24321:SF8">
    <property type="entry name" value="ESTRADIOL 17-BETA-DEHYDROGENASE 8-RELATED"/>
    <property type="match status" value="1"/>
</dbReference>